<protein>
    <submittedName>
        <fullName evidence="3">YceI family protein</fullName>
    </submittedName>
</protein>
<evidence type="ECO:0000313" key="4">
    <source>
        <dbReference type="Proteomes" id="UP000478892"/>
    </source>
</evidence>
<keyword evidence="4" id="KW-1185">Reference proteome</keyword>
<dbReference type="SUPFAM" id="SSF101874">
    <property type="entry name" value="YceI-like"/>
    <property type="match status" value="1"/>
</dbReference>
<evidence type="ECO:0000259" key="2">
    <source>
        <dbReference type="SMART" id="SM00867"/>
    </source>
</evidence>
<dbReference type="PANTHER" id="PTHR34406:SF1">
    <property type="entry name" value="PROTEIN YCEI"/>
    <property type="match status" value="1"/>
</dbReference>
<gene>
    <name evidence="3" type="ORF">GO984_07570</name>
</gene>
<comment type="caution">
    <text evidence="3">The sequence shown here is derived from an EMBL/GenBank/DDBJ whole genome shotgun (WGS) entry which is preliminary data.</text>
</comment>
<dbReference type="EMBL" id="WQLV01000003">
    <property type="protein sequence ID" value="MVO15669.1"/>
    <property type="molecule type" value="Genomic_DNA"/>
</dbReference>
<organism evidence="3 4">
    <name type="scientific">Parasedimentitalea huanghaiensis</name>
    <dbReference type="NCBI Taxonomy" id="2682100"/>
    <lineage>
        <taxon>Bacteria</taxon>
        <taxon>Pseudomonadati</taxon>
        <taxon>Pseudomonadota</taxon>
        <taxon>Alphaproteobacteria</taxon>
        <taxon>Rhodobacterales</taxon>
        <taxon>Paracoccaceae</taxon>
        <taxon>Parasedimentitalea</taxon>
    </lineage>
</organism>
<dbReference type="InterPro" id="IPR036761">
    <property type="entry name" value="TTHA0802/YceI-like_sf"/>
</dbReference>
<dbReference type="InterPro" id="IPR007372">
    <property type="entry name" value="Lipid/polyisoprenoid-bd_YceI"/>
</dbReference>
<proteinExistence type="predicted"/>
<dbReference type="SMART" id="SM00867">
    <property type="entry name" value="YceI"/>
    <property type="match status" value="1"/>
</dbReference>
<sequence length="196" mass="20775">MIQRRQIIIALASTCAMPTAALAVPTHYTVVPSGSRVGFQFNLNGIAQTGTIPVEQAKITIDPEQLAASRVDVTLNVTKARTGLIFITQVMTGPEVLDAIRFPTIRFVSRRIILGSAGRLSGGAKIIGDLTLRGVTKPVTLQAAVYRSRGTAANDLSQLDVTLNGKISRAAFGADGFSDLVSDTVTLNIQARIRAS</sequence>
<dbReference type="Pfam" id="PF04264">
    <property type="entry name" value="YceI"/>
    <property type="match status" value="1"/>
</dbReference>
<dbReference type="Gene3D" id="2.40.128.110">
    <property type="entry name" value="Lipid/polyisoprenoid-binding, YceI-like"/>
    <property type="match status" value="1"/>
</dbReference>
<feature type="chain" id="PRO_5027009735" evidence="1">
    <location>
        <begin position="24"/>
        <end position="196"/>
    </location>
</feature>
<feature type="domain" description="Lipid/polyisoprenoid-binding YceI-like" evidence="2">
    <location>
        <begin position="27"/>
        <end position="194"/>
    </location>
</feature>
<evidence type="ECO:0000256" key="1">
    <source>
        <dbReference type="SAM" id="SignalP"/>
    </source>
</evidence>
<dbReference type="AlphaFoldDB" id="A0A6L6WFG2"/>
<reference evidence="3 4" key="1">
    <citation type="submission" date="2019-12" db="EMBL/GenBank/DDBJ databases">
        <authorList>
            <person name="Zhang Y.-J."/>
        </authorList>
    </citation>
    <scope>NUCLEOTIDE SEQUENCE [LARGE SCALE GENOMIC DNA]</scope>
    <source>
        <strain evidence="3 4">CY05</strain>
    </source>
</reference>
<accession>A0A6L6WFG2</accession>
<evidence type="ECO:0000313" key="3">
    <source>
        <dbReference type="EMBL" id="MVO15669.1"/>
    </source>
</evidence>
<dbReference type="RefSeq" id="WP_157021954.1">
    <property type="nucleotide sequence ID" value="NZ_WQLV01000003.1"/>
</dbReference>
<keyword evidence="1" id="KW-0732">Signal</keyword>
<feature type="signal peptide" evidence="1">
    <location>
        <begin position="1"/>
        <end position="23"/>
    </location>
</feature>
<dbReference type="Proteomes" id="UP000478892">
    <property type="component" value="Unassembled WGS sequence"/>
</dbReference>
<name>A0A6L6WFG2_9RHOB</name>
<dbReference type="PANTHER" id="PTHR34406">
    <property type="entry name" value="PROTEIN YCEI"/>
    <property type="match status" value="1"/>
</dbReference>